<gene>
    <name evidence="5" type="ORF">JCM17844_05800</name>
</gene>
<keyword evidence="1" id="KW-0805">Transcription regulation</keyword>
<dbReference type="RefSeq" id="WP_149999501.1">
    <property type="nucleotide sequence ID" value="NZ_BKCL01000001.1"/>
</dbReference>
<evidence type="ECO:0000256" key="2">
    <source>
        <dbReference type="ARBA" id="ARBA00023125"/>
    </source>
</evidence>
<dbReference type="PANTHER" id="PTHR35790:SF4">
    <property type="entry name" value="HTH-TYPE TRANSCRIPTIONAL REGULATOR PCHR"/>
    <property type="match status" value="1"/>
</dbReference>
<dbReference type="SMART" id="SM00347">
    <property type="entry name" value="HTH_MARR"/>
    <property type="match status" value="1"/>
</dbReference>
<keyword evidence="3" id="KW-0804">Transcription</keyword>
<dbReference type="Proteomes" id="UP000322084">
    <property type="component" value="Unassembled WGS sequence"/>
</dbReference>
<evidence type="ECO:0000313" key="6">
    <source>
        <dbReference type="Proteomes" id="UP000322084"/>
    </source>
</evidence>
<sequence length="166" mass="18836">MTENTVPNRLKLPHFLPYRLATISNRISRTISRLYSDRYDLTIPEWRVMAVLGDESDLSASEVAHRTAMDKVAVSRAVSRLLAKKRLERHFSPQDRRRSVLALSLEGVRIYAEIMPLALSYETELLSHLGKQETAELNRLLDRLEGLSLETFGDPARTSKDEDGAA</sequence>
<evidence type="ECO:0000259" key="4">
    <source>
        <dbReference type="PROSITE" id="PS50995"/>
    </source>
</evidence>
<name>A0A5A7MP58_9PROT</name>
<evidence type="ECO:0000313" key="5">
    <source>
        <dbReference type="EMBL" id="GEQ96943.1"/>
    </source>
</evidence>
<protein>
    <submittedName>
        <fullName evidence="5">MarR family transcriptional regulator</fullName>
    </submittedName>
</protein>
<dbReference type="InterPro" id="IPR000835">
    <property type="entry name" value="HTH_MarR-typ"/>
</dbReference>
<accession>A0A5A7MP58</accession>
<keyword evidence="2" id="KW-0238">DNA-binding</keyword>
<dbReference type="PRINTS" id="PR00598">
    <property type="entry name" value="HTHMARR"/>
</dbReference>
<organism evidence="5 6">
    <name type="scientific">Iodidimonas gelatinilytica</name>
    <dbReference type="NCBI Taxonomy" id="1236966"/>
    <lineage>
        <taxon>Bacteria</taxon>
        <taxon>Pseudomonadati</taxon>
        <taxon>Pseudomonadota</taxon>
        <taxon>Alphaproteobacteria</taxon>
        <taxon>Iodidimonadales</taxon>
        <taxon>Iodidimonadaceae</taxon>
        <taxon>Iodidimonas</taxon>
    </lineage>
</organism>
<dbReference type="Gene3D" id="1.10.10.10">
    <property type="entry name" value="Winged helix-like DNA-binding domain superfamily/Winged helix DNA-binding domain"/>
    <property type="match status" value="1"/>
</dbReference>
<dbReference type="InterPro" id="IPR052067">
    <property type="entry name" value="Metal_resp_HTH_trans_reg"/>
</dbReference>
<dbReference type="InterPro" id="IPR036390">
    <property type="entry name" value="WH_DNA-bd_sf"/>
</dbReference>
<dbReference type="GO" id="GO:0003700">
    <property type="term" value="F:DNA-binding transcription factor activity"/>
    <property type="evidence" value="ECO:0007669"/>
    <property type="project" value="InterPro"/>
</dbReference>
<comment type="caution">
    <text evidence="5">The sequence shown here is derived from an EMBL/GenBank/DDBJ whole genome shotgun (WGS) entry which is preliminary data.</text>
</comment>
<reference evidence="5 6" key="1">
    <citation type="submission" date="2019-09" db="EMBL/GenBank/DDBJ databases">
        <title>NBRP : Genome information of microbial organism related human and environment.</title>
        <authorList>
            <person name="Hattori M."/>
            <person name="Oshima K."/>
            <person name="Inaba H."/>
            <person name="Suda W."/>
            <person name="Sakamoto M."/>
            <person name="Iino T."/>
            <person name="Kitahara M."/>
            <person name="Oshida Y."/>
            <person name="Iida T."/>
            <person name="Kudo T."/>
            <person name="Itoh T."/>
            <person name="Ohkuma M."/>
        </authorList>
    </citation>
    <scope>NUCLEOTIDE SEQUENCE [LARGE SCALE GENOMIC DNA]</scope>
    <source>
        <strain evidence="5 6">Hi-2</strain>
    </source>
</reference>
<dbReference type="GO" id="GO:0003677">
    <property type="term" value="F:DNA binding"/>
    <property type="evidence" value="ECO:0007669"/>
    <property type="project" value="UniProtKB-KW"/>
</dbReference>
<feature type="domain" description="HTH marR-type" evidence="4">
    <location>
        <begin position="13"/>
        <end position="146"/>
    </location>
</feature>
<dbReference type="InterPro" id="IPR036388">
    <property type="entry name" value="WH-like_DNA-bd_sf"/>
</dbReference>
<proteinExistence type="predicted"/>
<dbReference type="PROSITE" id="PS50995">
    <property type="entry name" value="HTH_MARR_2"/>
    <property type="match status" value="1"/>
</dbReference>
<dbReference type="AlphaFoldDB" id="A0A5A7MP58"/>
<evidence type="ECO:0000256" key="1">
    <source>
        <dbReference type="ARBA" id="ARBA00023015"/>
    </source>
</evidence>
<dbReference type="SUPFAM" id="SSF46785">
    <property type="entry name" value="Winged helix' DNA-binding domain"/>
    <property type="match status" value="1"/>
</dbReference>
<dbReference type="EMBL" id="BKCL01000001">
    <property type="protein sequence ID" value="GEQ96943.1"/>
    <property type="molecule type" value="Genomic_DNA"/>
</dbReference>
<dbReference type="Pfam" id="PF12802">
    <property type="entry name" value="MarR_2"/>
    <property type="match status" value="1"/>
</dbReference>
<evidence type="ECO:0000256" key="3">
    <source>
        <dbReference type="ARBA" id="ARBA00023163"/>
    </source>
</evidence>
<dbReference type="PANTHER" id="PTHR35790">
    <property type="entry name" value="HTH-TYPE TRANSCRIPTIONAL REGULATOR PCHR"/>
    <property type="match status" value="1"/>
</dbReference>